<dbReference type="Proteomes" id="UP001178507">
    <property type="component" value="Unassembled WGS sequence"/>
</dbReference>
<dbReference type="AlphaFoldDB" id="A0AA36IXI6"/>
<gene>
    <name evidence="3" type="ORF">EVOR1521_LOCUS19313</name>
</gene>
<evidence type="ECO:0000256" key="1">
    <source>
        <dbReference type="SAM" id="MobiDB-lite"/>
    </source>
</evidence>
<keyword evidence="4" id="KW-1185">Reference proteome</keyword>
<dbReference type="Gene3D" id="1.10.720.30">
    <property type="entry name" value="SAP domain"/>
    <property type="match status" value="1"/>
</dbReference>
<feature type="region of interest" description="Disordered" evidence="1">
    <location>
        <begin position="36"/>
        <end position="113"/>
    </location>
</feature>
<protein>
    <recommendedName>
        <fullName evidence="2">SAP domain-containing protein</fullName>
    </recommendedName>
</protein>
<feature type="domain" description="SAP" evidence="2">
    <location>
        <begin position="92"/>
        <end position="126"/>
    </location>
</feature>
<organism evidence="3 4">
    <name type="scientific">Effrenium voratum</name>
    <dbReference type="NCBI Taxonomy" id="2562239"/>
    <lineage>
        <taxon>Eukaryota</taxon>
        <taxon>Sar</taxon>
        <taxon>Alveolata</taxon>
        <taxon>Dinophyceae</taxon>
        <taxon>Suessiales</taxon>
        <taxon>Symbiodiniaceae</taxon>
        <taxon>Effrenium</taxon>
    </lineage>
</organism>
<feature type="compositionally biased region" description="Basic and acidic residues" evidence="1">
    <location>
        <begin position="82"/>
        <end position="100"/>
    </location>
</feature>
<accession>A0AA36IXI6</accession>
<feature type="region of interest" description="Disordered" evidence="1">
    <location>
        <begin position="130"/>
        <end position="199"/>
    </location>
</feature>
<dbReference type="InterPro" id="IPR036361">
    <property type="entry name" value="SAP_dom_sf"/>
</dbReference>
<dbReference type="PROSITE" id="PS50800">
    <property type="entry name" value="SAP"/>
    <property type="match status" value="1"/>
</dbReference>
<evidence type="ECO:0000259" key="2">
    <source>
        <dbReference type="PROSITE" id="PS50800"/>
    </source>
</evidence>
<dbReference type="Pfam" id="PF02037">
    <property type="entry name" value="SAP"/>
    <property type="match status" value="1"/>
</dbReference>
<proteinExistence type="predicted"/>
<name>A0AA36IXI6_9DINO</name>
<dbReference type="EMBL" id="CAUJNA010002924">
    <property type="protein sequence ID" value="CAJ1394711.1"/>
    <property type="molecule type" value="Genomic_DNA"/>
</dbReference>
<dbReference type="InterPro" id="IPR003034">
    <property type="entry name" value="SAP_dom"/>
</dbReference>
<comment type="caution">
    <text evidence="3">The sequence shown here is derived from an EMBL/GenBank/DDBJ whole genome shotgun (WGS) entry which is preliminary data.</text>
</comment>
<dbReference type="Gene3D" id="3.30.420.610">
    <property type="entry name" value="LOTUS domain-like"/>
    <property type="match status" value="1"/>
</dbReference>
<evidence type="ECO:0000313" key="4">
    <source>
        <dbReference type="Proteomes" id="UP001178507"/>
    </source>
</evidence>
<evidence type="ECO:0000313" key="3">
    <source>
        <dbReference type="EMBL" id="CAJ1394711.1"/>
    </source>
</evidence>
<feature type="compositionally biased region" description="Acidic residues" evidence="1">
    <location>
        <begin position="157"/>
        <end position="191"/>
    </location>
</feature>
<sequence>MDALNAERSKLVQRQKQQRQEIEKKIKKLKGAMKEAAQKELEALETQHEAELADFNKGSAAGKAEAESKDEEPASASASAAEDAKKFRDRNWSGLSKKELEDECVARGLGKKGSKEDLVQKLIIFQQELSTRVANEAKSGPKGGYAAAEAKAAAAPADDDDDEEDDDDEDDDDDDEDDDEEEDEQEVDQEEMEKQGKREKVMQKAIRLVLKEKCPDGFPLSELVQKLESVNVRGFAPEKCGYKTVEKFVKGQPEAVLRYRKADQMVLPPRKG</sequence>
<feature type="compositionally biased region" description="Basic and acidic residues" evidence="1">
    <location>
        <begin position="36"/>
        <end position="51"/>
    </location>
</feature>
<feature type="region of interest" description="Disordered" evidence="1">
    <location>
        <begin position="1"/>
        <end position="20"/>
    </location>
</feature>
<feature type="compositionally biased region" description="Basic and acidic residues" evidence="1">
    <location>
        <begin position="1"/>
        <end position="10"/>
    </location>
</feature>
<dbReference type="InterPro" id="IPR041966">
    <property type="entry name" value="LOTUS-like"/>
</dbReference>
<feature type="compositionally biased region" description="Low complexity" evidence="1">
    <location>
        <begin position="146"/>
        <end position="156"/>
    </location>
</feature>
<reference evidence="3" key="1">
    <citation type="submission" date="2023-08" db="EMBL/GenBank/DDBJ databases">
        <authorList>
            <person name="Chen Y."/>
            <person name="Shah S."/>
            <person name="Dougan E. K."/>
            <person name="Thang M."/>
            <person name="Chan C."/>
        </authorList>
    </citation>
    <scope>NUCLEOTIDE SEQUENCE</scope>
</reference>